<dbReference type="Proteomes" id="UP000050501">
    <property type="component" value="Unassembled WGS sequence"/>
</dbReference>
<dbReference type="Pfam" id="PF00571">
    <property type="entry name" value="CBS"/>
    <property type="match status" value="2"/>
</dbReference>
<evidence type="ECO:0000313" key="5">
    <source>
        <dbReference type="EMBL" id="KPL91582.1"/>
    </source>
</evidence>
<evidence type="ECO:0000256" key="2">
    <source>
        <dbReference type="PROSITE-ProRule" id="PRU00703"/>
    </source>
</evidence>
<evidence type="ECO:0000313" key="4">
    <source>
        <dbReference type="EMBL" id="GAP19080.1"/>
    </source>
</evidence>
<reference evidence="4" key="1">
    <citation type="journal article" date="2015" name="Genome Announc.">
        <title>Draft Genome Sequences of Anaerolinea thermolimosa IMO-1, Bellilinea caldifistulae GOMI-1, Leptolinea tardivitalis YMTK-2, Levilinea saccharolytica KIBI-1, Longilinea arvoryzae KOME-1, Previously Described as Members of the Class Anaerolineae (Chloroflexi).</title>
        <authorList>
            <person name="Matsuura N."/>
            <person name="Tourlousse M.D."/>
            <person name="Ohashi A."/>
            <person name="Hugenholtz P."/>
            <person name="Sekiguchi Y."/>
        </authorList>
    </citation>
    <scope>NUCLEOTIDE SEQUENCE</scope>
    <source>
        <strain evidence="4">KIBI-1</strain>
    </source>
</reference>
<dbReference type="AlphaFoldDB" id="A0A0N0RD10"/>
<keyword evidence="1 2" id="KW-0129">CBS domain</keyword>
<reference evidence="5 6" key="2">
    <citation type="submission" date="2015-07" db="EMBL/GenBank/DDBJ databases">
        <title>Genome sequence of Levilinea saccharolytica DSM 16555.</title>
        <authorList>
            <person name="Hemp J."/>
            <person name="Ward L.M."/>
            <person name="Pace L.A."/>
            <person name="Fischer W.W."/>
        </authorList>
    </citation>
    <scope>NUCLEOTIDE SEQUENCE [LARGE SCALE GENOMIC DNA]</scope>
    <source>
        <strain evidence="5 6">KIBI-1</strain>
    </source>
</reference>
<dbReference type="SMART" id="SM00116">
    <property type="entry name" value="CBS"/>
    <property type="match status" value="2"/>
</dbReference>
<dbReference type="InterPro" id="IPR044725">
    <property type="entry name" value="CBSX3_CBS_dom"/>
</dbReference>
<dbReference type="PANTHER" id="PTHR43080">
    <property type="entry name" value="CBS DOMAIN-CONTAINING PROTEIN CBSX3, MITOCHONDRIAL"/>
    <property type="match status" value="1"/>
</dbReference>
<keyword evidence="5" id="KW-0808">Transferase</keyword>
<keyword evidence="5" id="KW-0418">Kinase</keyword>
<feature type="domain" description="CBS" evidence="3">
    <location>
        <begin position="76"/>
        <end position="132"/>
    </location>
</feature>
<dbReference type="CDD" id="cd04623">
    <property type="entry name" value="CBS_pair_bac_euk"/>
    <property type="match status" value="1"/>
</dbReference>
<organism evidence="4">
    <name type="scientific">Levilinea saccharolytica</name>
    <dbReference type="NCBI Taxonomy" id="229921"/>
    <lineage>
        <taxon>Bacteria</taxon>
        <taxon>Bacillati</taxon>
        <taxon>Chloroflexota</taxon>
        <taxon>Anaerolineae</taxon>
        <taxon>Anaerolineales</taxon>
        <taxon>Anaerolineaceae</taxon>
        <taxon>Levilinea</taxon>
    </lineage>
</organism>
<dbReference type="STRING" id="229921.ADN01_01310"/>
<dbReference type="EMBL" id="LGCM01000003">
    <property type="protein sequence ID" value="KPL91582.1"/>
    <property type="molecule type" value="Genomic_DNA"/>
</dbReference>
<evidence type="ECO:0000313" key="6">
    <source>
        <dbReference type="Proteomes" id="UP000050501"/>
    </source>
</evidence>
<dbReference type="OrthoDB" id="9802114at2"/>
<name>A0A0N0RD10_9CHLR</name>
<keyword evidence="6" id="KW-1185">Reference proteome</keyword>
<dbReference type="Gene3D" id="3.10.580.10">
    <property type="entry name" value="CBS-domain"/>
    <property type="match status" value="1"/>
</dbReference>
<evidence type="ECO:0000259" key="3">
    <source>
        <dbReference type="PROSITE" id="PS51371"/>
    </source>
</evidence>
<proteinExistence type="predicted"/>
<dbReference type="SUPFAM" id="SSF54631">
    <property type="entry name" value="CBS-domain pair"/>
    <property type="match status" value="1"/>
</dbReference>
<dbReference type="GO" id="GO:0016301">
    <property type="term" value="F:kinase activity"/>
    <property type="evidence" value="ECO:0007669"/>
    <property type="project" value="UniProtKB-KW"/>
</dbReference>
<dbReference type="InterPro" id="IPR046342">
    <property type="entry name" value="CBS_dom_sf"/>
</dbReference>
<dbReference type="PROSITE" id="PS51371">
    <property type="entry name" value="CBS"/>
    <property type="match status" value="2"/>
</dbReference>
<dbReference type="RefSeq" id="WP_062419388.1">
    <property type="nucleotide sequence ID" value="NZ_BBXZ01000158.1"/>
</dbReference>
<sequence>MTTVKHILMEKGHVVWSVSPHAAVKDALHLLAEKKIGAVLVVEESKILGIFSERDYVRLVADAGALAQDTPVHEVMTHPIYFVTPDQKLEDCMSLMTAKHIRHLPVMENGKLVGLISIGDVVKWLIEDKVTTIKGLENYILGRGFSQ</sequence>
<accession>A0A0N0RD10</accession>
<dbReference type="PATRIC" id="fig|229921.5.peg.425"/>
<dbReference type="PANTHER" id="PTHR43080:SF2">
    <property type="entry name" value="CBS DOMAIN-CONTAINING PROTEIN"/>
    <property type="match status" value="1"/>
</dbReference>
<dbReference type="EMBL" id="DF967975">
    <property type="protein sequence ID" value="GAP19080.1"/>
    <property type="molecule type" value="Genomic_DNA"/>
</dbReference>
<dbReference type="InterPro" id="IPR051257">
    <property type="entry name" value="Diverse_CBS-Domain"/>
</dbReference>
<dbReference type="InterPro" id="IPR000644">
    <property type="entry name" value="CBS_dom"/>
</dbReference>
<evidence type="ECO:0000256" key="1">
    <source>
        <dbReference type="ARBA" id="ARBA00023122"/>
    </source>
</evidence>
<feature type="domain" description="CBS" evidence="3">
    <location>
        <begin position="9"/>
        <end position="66"/>
    </location>
</feature>
<protein>
    <submittedName>
        <fullName evidence="5">Histidine kinase</fullName>
    </submittedName>
    <submittedName>
        <fullName evidence="4">Predicted signal-transduction protein containing cAMP-binding and CBS domains</fullName>
    </submittedName>
</protein>
<gene>
    <name evidence="5" type="ORF">ADN01_01310</name>
    <name evidence="4" type="ORF">LSAC_02978</name>
</gene>